<dbReference type="EMBL" id="JARKIF010000015">
    <property type="protein sequence ID" value="KAJ7622142.1"/>
    <property type="molecule type" value="Genomic_DNA"/>
</dbReference>
<feature type="chain" id="PRO_5042035129" description="Beta-mannosidase A" evidence="14">
    <location>
        <begin position="29"/>
        <end position="946"/>
    </location>
</feature>
<evidence type="ECO:0000256" key="2">
    <source>
        <dbReference type="ARBA" id="ARBA00004613"/>
    </source>
</evidence>
<dbReference type="AlphaFoldDB" id="A0AAD7BIA3"/>
<comment type="subunit">
    <text evidence="5">Homodimer.</text>
</comment>
<dbReference type="GO" id="GO:0005576">
    <property type="term" value="C:extracellular region"/>
    <property type="evidence" value="ECO:0007669"/>
    <property type="project" value="UniProtKB-SubCell"/>
</dbReference>
<keyword evidence="11" id="KW-0325">Glycoprotein</keyword>
<dbReference type="Gene3D" id="3.20.20.80">
    <property type="entry name" value="Glycosidases"/>
    <property type="match status" value="1"/>
</dbReference>
<evidence type="ECO:0000256" key="13">
    <source>
        <dbReference type="ARBA" id="ARBA00031061"/>
    </source>
</evidence>
<dbReference type="InterPro" id="IPR013783">
    <property type="entry name" value="Ig-like_fold"/>
</dbReference>
<dbReference type="Pfam" id="PF22666">
    <property type="entry name" value="Glyco_hydro_2_N2"/>
    <property type="match status" value="1"/>
</dbReference>
<evidence type="ECO:0000259" key="16">
    <source>
        <dbReference type="Pfam" id="PF17786"/>
    </source>
</evidence>
<evidence type="ECO:0000256" key="6">
    <source>
        <dbReference type="ARBA" id="ARBA00012754"/>
    </source>
</evidence>
<sequence length="946" mass="105246">MRTTSLLLPPAMRLLLFPLLWQTCSVLATVFDLSTLDWTLINQNGSIAIPARIPSQAHLDLERAGIITEPLLGINDFTERWVWMDNWTYTADLAPILSGGIKGVDQVLLQFHGLDTIANITVADQPVAWVNNQFRQYVFDVSFLRSVTSGNLTVAFESAYWYGLNVSTGPDSELIIGDTFEVPAGRTYVRKVDSDFGWDWGPAFVPSGIFKPAYLIALSNATTSQQPVFLSETAVDIYKVGQNFSVPANEKADWVVNVTLAVHSAALFPHASVTLSIDELHLTSHALAIPSIPVTAEGAPKWVTVLWHIADDIPERWYPHNLGTPKLYNLTISLSVTPTGPAAVTSTLRTGFRTIKLAQLPYSATDIAERHITPGDQWHFEINGKAFYSLGTNIIPFDPFYARTTTEQVRWVLESAKMSGQNMLRVWGGGIYQPDSEDTGVYDFYSLCDELGILAWSEFIFSDSLYPINDFLLETIEQEVRQNVRRVNRHPSLAQWAGGNEIEGIVIGVNQSMANGTVYLDQFVSLFQDFLKDITVSETHSVPYTDCSTTHGVLSLDPYVLRFSNGTAGHIYGNSERYNYDASQAFNYSTYPVSRFVNEFGFHSMPSFFSWEEVLLSPEDFSFNSTVVSSRDHHPPAGSLAFPNPNAPQGQAQMTEAVELWLPTPGTPDANQTFAQWCWSTQVFQSMNMMAEIAWYRRGAGQGENNLGALVWQLNDIWQGVSWSSIEYSGRWKVLQYGITTTFSPVMIYPFWTPDNATLEVLVTSDRWEPVSGSAQLTWYNWLGKELSTSKHEFTVPSLNNSLISKSVGLGAVLPKGQKAEEVWMLLNVTAEVDNKTVTNEQYFTPVSLAQAPLVDPEIHLSVSQNLTFTLSARGGVAPWTWLDHPAGTIGIFVDASTGLPFNGFYLVPGIERTVKFVLNENLSTNTSPDPNDFVIRSLWNNTHAA</sequence>
<comment type="similarity">
    <text evidence="4">Belongs to the glycosyl hydrolase 2 family. Beta-mannosidase A subfamily.</text>
</comment>
<dbReference type="SUPFAM" id="SSF49785">
    <property type="entry name" value="Galactose-binding domain-like"/>
    <property type="match status" value="1"/>
</dbReference>
<feature type="domain" description="Beta-mannosidase-like galactose-binding" evidence="17">
    <location>
        <begin position="38"/>
        <end position="211"/>
    </location>
</feature>
<dbReference type="Gene3D" id="2.60.40.10">
    <property type="entry name" value="Immunoglobulins"/>
    <property type="match status" value="3"/>
</dbReference>
<dbReference type="GO" id="GO:0006516">
    <property type="term" value="P:glycoprotein catabolic process"/>
    <property type="evidence" value="ECO:0007669"/>
    <property type="project" value="TreeGrafter"/>
</dbReference>
<feature type="domain" description="Mannosidase Ig/CBM-like" evidence="16">
    <location>
        <begin position="758"/>
        <end position="846"/>
    </location>
</feature>
<evidence type="ECO:0000256" key="3">
    <source>
        <dbReference type="ARBA" id="ARBA00004740"/>
    </source>
</evidence>
<dbReference type="EC" id="3.2.1.25" evidence="6"/>
<protein>
    <recommendedName>
        <fullName evidence="7">Beta-mannosidase A</fullName>
        <ecNumber evidence="6">3.2.1.25</ecNumber>
    </recommendedName>
    <alternativeName>
        <fullName evidence="13">Mannanase A</fullName>
    </alternativeName>
</protein>
<dbReference type="InterPro" id="IPR017853">
    <property type="entry name" value="GH"/>
</dbReference>
<evidence type="ECO:0000256" key="11">
    <source>
        <dbReference type="ARBA" id="ARBA00023180"/>
    </source>
</evidence>
<dbReference type="Proteomes" id="UP001221142">
    <property type="component" value="Unassembled WGS sequence"/>
</dbReference>
<keyword evidence="8" id="KW-0964">Secreted</keyword>
<proteinExistence type="inferred from homology"/>
<evidence type="ECO:0000256" key="5">
    <source>
        <dbReference type="ARBA" id="ARBA00011738"/>
    </source>
</evidence>
<reference evidence="18" key="1">
    <citation type="submission" date="2023-03" db="EMBL/GenBank/DDBJ databases">
        <title>Massive genome expansion in bonnet fungi (Mycena s.s.) driven by repeated elements and novel gene families across ecological guilds.</title>
        <authorList>
            <consortium name="Lawrence Berkeley National Laboratory"/>
            <person name="Harder C.B."/>
            <person name="Miyauchi S."/>
            <person name="Viragh M."/>
            <person name="Kuo A."/>
            <person name="Thoen E."/>
            <person name="Andreopoulos B."/>
            <person name="Lu D."/>
            <person name="Skrede I."/>
            <person name="Drula E."/>
            <person name="Henrissat B."/>
            <person name="Morin E."/>
            <person name="Kohler A."/>
            <person name="Barry K."/>
            <person name="LaButti K."/>
            <person name="Morin E."/>
            <person name="Salamov A."/>
            <person name="Lipzen A."/>
            <person name="Mereny Z."/>
            <person name="Hegedus B."/>
            <person name="Baldrian P."/>
            <person name="Stursova M."/>
            <person name="Weitz H."/>
            <person name="Taylor A."/>
            <person name="Grigoriev I.V."/>
            <person name="Nagy L.G."/>
            <person name="Martin F."/>
            <person name="Kauserud H."/>
        </authorList>
    </citation>
    <scope>NUCLEOTIDE SEQUENCE</scope>
    <source>
        <strain evidence="18">9284</strain>
    </source>
</reference>
<accession>A0AAD7BIA3</accession>
<evidence type="ECO:0000259" key="17">
    <source>
        <dbReference type="Pfam" id="PF22666"/>
    </source>
</evidence>
<keyword evidence="19" id="KW-1185">Reference proteome</keyword>
<evidence type="ECO:0000256" key="9">
    <source>
        <dbReference type="ARBA" id="ARBA00022729"/>
    </source>
</evidence>
<dbReference type="Gene3D" id="2.60.120.260">
    <property type="entry name" value="Galactose-binding domain-like"/>
    <property type="match status" value="1"/>
</dbReference>
<dbReference type="FunFam" id="3.20.20.80:FF:000050">
    <property type="entry name" value="Beta-mannosidase B"/>
    <property type="match status" value="1"/>
</dbReference>
<dbReference type="SUPFAM" id="SSF51445">
    <property type="entry name" value="(Trans)glycosidases"/>
    <property type="match status" value="1"/>
</dbReference>
<name>A0AAD7BIA3_9AGAR</name>
<evidence type="ECO:0000256" key="12">
    <source>
        <dbReference type="ARBA" id="ARBA00023295"/>
    </source>
</evidence>
<gene>
    <name evidence="18" type="ORF">FB45DRAFT_927092</name>
</gene>
<dbReference type="InterPro" id="IPR008979">
    <property type="entry name" value="Galactose-bd-like_sf"/>
</dbReference>
<evidence type="ECO:0000313" key="19">
    <source>
        <dbReference type="Proteomes" id="UP001221142"/>
    </source>
</evidence>
<organism evidence="18 19">
    <name type="scientific">Roridomyces roridus</name>
    <dbReference type="NCBI Taxonomy" id="1738132"/>
    <lineage>
        <taxon>Eukaryota</taxon>
        <taxon>Fungi</taxon>
        <taxon>Dikarya</taxon>
        <taxon>Basidiomycota</taxon>
        <taxon>Agaricomycotina</taxon>
        <taxon>Agaricomycetes</taxon>
        <taxon>Agaricomycetidae</taxon>
        <taxon>Agaricales</taxon>
        <taxon>Marasmiineae</taxon>
        <taxon>Mycenaceae</taxon>
        <taxon>Roridomyces</taxon>
    </lineage>
</organism>
<comment type="caution">
    <text evidence="18">The sequence shown here is derived from an EMBL/GenBank/DDBJ whole genome shotgun (WGS) entry which is preliminary data.</text>
</comment>
<evidence type="ECO:0000256" key="8">
    <source>
        <dbReference type="ARBA" id="ARBA00022525"/>
    </source>
</evidence>
<feature type="domain" description="Beta-mannosidase Ig-fold" evidence="15">
    <location>
        <begin position="854"/>
        <end position="942"/>
    </location>
</feature>
<evidence type="ECO:0000256" key="7">
    <source>
        <dbReference type="ARBA" id="ARBA00021795"/>
    </source>
</evidence>
<evidence type="ECO:0000256" key="14">
    <source>
        <dbReference type="SAM" id="SignalP"/>
    </source>
</evidence>
<dbReference type="InterPro" id="IPR036156">
    <property type="entry name" value="Beta-gal/glucu_dom_sf"/>
</dbReference>
<dbReference type="SUPFAM" id="SSF49303">
    <property type="entry name" value="beta-Galactosidase/glucuronidase domain"/>
    <property type="match status" value="1"/>
</dbReference>
<dbReference type="Pfam" id="PF17753">
    <property type="entry name" value="Ig_mannosidase"/>
    <property type="match status" value="1"/>
</dbReference>
<dbReference type="InterPro" id="IPR050887">
    <property type="entry name" value="Beta-mannosidase_GH2"/>
</dbReference>
<evidence type="ECO:0000256" key="10">
    <source>
        <dbReference type="ARBA" id="ARBA00022801"/>
    </source>
</evidence>
<evidence type="ECO:0000256" key="4">
    <source>
        <dbReference type="ARBA" id="ARBA00007483"/>
    </source>
</evidence>
<dbReference type="GO" id="GO:0004567">
    <property type="term" value="F:beta-mannosidase activity"/>
    <property type="evidence" value="ECO:0007669"/>
    <property type="project" value="UniProtKB-EC"/>
</dbReference>
<keyword evidence="9 14" id="KW-0732">Signal</keyword>
<dbReference type="InterPro" id="IPR054593">
    <property type="entry name" value="Beta-mannosidase-like_N2"/>
</dbReference>
<keyword evidence="12" id="KW-0326">Glycosidase</keyword>
<keyword evidence="10 18" id="KW-0378">Hydrolase</keyword>
<evidence type="ECO:0000313" key="18">
    <source>
        <dbReference type="EMBL" id="KAJ7622142.1"/>
    </source>
</evidence>
<dbReference type="PANTHER" id="PTHR43730:SF5">
    <property type="entry name" value="BETA-MANNOSIDASE A"/>
    <property type="match status" value="1"/>
</dbReference>
<dbReference type="Pfam" id="PF17786">
    <property type="entry name" value="Mannosidase_ig"/>
    <property type="match status" value="1"/>
</dbReference>
<comment type="subcellular location">
    <subcellularLocation>
        <location evidence="2">Secreted</location>
    </subcellularLocation>
</comment>
<evidence type="ECO:0000259" key="15">
    <source>
        <dbReference type="Pfam" id="PF17753"/>
    </source>
</evidence>
<dbReference type="InterPro" id="IPR041447">
    <property type="entry name" value="Mannosidase_ig"/>
</dbReference>
<evidence type="ECO:0000256" key="1">
    <source>
        <dbReference type="ARBA" id="ARBA00000829"/>
    </source>
</evidence>
<feature type="signal peptide" evidence="14">
    <location>
        <begin position="1"/>
        <end position="28"/>
    </location>
</feature>
<comment type="catalytic activity">
    <reaction evidence="1">
        <text>Hydrolysis of terminal, non-reducing beta-D-mannose residues in beta-D-mannosides.</text>
        <dbReference type="EC" id="3.2.1.25"/>
    </reaction>
</comment>
<dbReference type="InterPro" id="IPR041625">
    <property type="entry name" value="Beta-mannosidase_Ig"/>
</dbReference>
<comment type="pathway">
    <text evidence="3">Glycan metabolism; N-glycan degradation.</text>
</comment>
<dbReference type="PANTHER" id="PTHR43730">
    <property type="entry name" value="BETA-MANNOSIDASE"/>
    <property type="match status" value="1"/>
</dbReference>